<dbReference type="SUPFAM" id="SSF90123">
    <property type="entry name" value="ABC transporter transmembrane region"/>
    <property type="match status" value="1"/>
</dbReference>
<evidence type="ECO:0000256" key="8">
    <source>
        <dbReference type="ARBA" id="ARBA00022989"/>
    </source>
</evidence>
<dbReference type="PANTHER" id="PTHR43394">
    <property type="entry name" value="ATP-DEPENDENT PERMEASE MDL1, MITOCHONDRIAL"/>
    <property type="match status" value="1"/>
</dbReference>
<dbReference type="SMART" id="SM00382">
    <property type="entry name" value="AAA"/>
    <property type="match status" value="1"/>
</dbReference>
<evidence type="ECO:0000256" key="4">
    <source>
        <dbReference type="ARBA" id="ARBA00022692"/>
    </source>
</evidence>
<dbReference type="PATRIC" id="fig|1208918.3.peg.184"/>
<keyword evidence="5" id="KW-0547">Nucleotide-binding</keyword>
<feature type="transmembrane region" description="Helical" evidence="11">
    <location>
        <begin position="72"/>
        <end position="101"/>
    </location>
</feature>
<dbReference type="Gene3D" id="1.20.1560.10">
    <property type="entry name" value="ABC transporter type 1, transmembrane domain"/>
    <property type="match status" value="1"/>
</dbReference>
<dbReference type="NCBIfam" id="TIGR02203">
    <property type="entry name" value="MsbA_lipidA"/>
    <property type="match status" value="1"/>
</dbReference>
<dbReference type="EMBL" id="CP003804">
    <property type="protein sequence ID" value="AGF47488.1"/>
    <property type="molecule type" value="Genomic_DNA"/>
</dbReference>
<evidence type="ECO:0000313" key="15">
    <source>
        <dbReference type="Proteomes" id="UP000011686"/>
    </source>
</evidence>
<evidence type="ECO:0000256" key="2">
    <source>
        <dbReference type="ARBA" id="ARBA00022448"/>
    </source>
</evidence>
<evidence type="ECO:0000259" key="12">
    <source>
        <dbReference type="PROSITE" id="PS50893"/>
    </source>
</evidence>
<evidence type="ECO:0000259" key="13">
    <source>
        <dbReference type="PROSITE" id="PS50929"/>
    </source>
</evidence>
<evidence type="ECO:0000256" key="10">
    <source>
        <dbReference type="ARBA" id="ARBA00023136"/>
    </source>
</evidence>
<feature type="transmembrane region" description="Helical" evidence="11">
    <location>
        <begin position="248"/>
        <end position="274"/>
    </location>
</feature>
<protein>
    <submittedName>
        <fullName evidence="14">Lipid A export permease/ATP-binding protein MsbA</fullName>
        <ecNumber evidence="14">3.6.3.-</ecNumber>
    </submittedName>
</protein>
<dbReference type="InterPro" id="IPR011527">
    <property type="entry name" value="ABC1_TM_dom"/>
</dbReference>
<dbReference type="InterPro" id="IPR011917">
    <property type="entry name" value="ABC_transpr_lipidA"/>
</dbReference>
<evidence type="ECO:0000256" key="11">
    <source>
        <dbReference type="SAM" id="Phobius"/>
    </source>
</evidence>
<keyword evidence="9" id="KW-0445">Lipid transport</keyword>
<keyword evidence="6 14" id="KW-0067">ATP-binding</keyword>
<dbReference type="FunFam" id="3.40.50.300:FF:000218">
    <property type="entry name" value="Multidrug ABC transporter ATP-binding protein"/>
    <property type="match status" value="1"/>
</dbReference>
<evidence type="ECO:0000256" key="6">
    <source>
        <dbReference type="ARBA" id="ARBA00022840"/>
    </source>
</evidence>
<dbReference type="Proteomes" id="UP000011686">
    <property type="component" value="Chromosome"/>
</dbReference>
<organism evidence="14 15">
    <name type="scientific">Candidatus Kinetoplastidibacterium crithidiae TCC036E</name>
    <dbReference type="NCBI Taxonomy" id="1208918"/>
    <lineage>
        <taxon>Bacteria</taxon>
        <taxon>Pseudomonadati</taxon>
        <taxon>Pseudomonadota</taxon>
        <taxon>Betaproteobacteria</taxon>
        <taxon>Candidatus Kinetoplastidibacterium</taxon>
    </lineage>
</organism>
<comment type="subcellular location">
    <subcellularLocation>
        <location evidence="1">Cell membrane</location>
        <topology evidence="1">Multi-pass membrane protein</topology>
    </subcellularLocation>
</comment>
<dbReference type="eggNOG" id="COG1132">
    <property type="taxonomic scope" value="Bacteria"/>
</dbReference>
<reference evidence="14 15" key="1">
    <citation type="journal article" date="2013" name="Genome Biol. Evol.">
        <title>Genome evolution and phylogenomic analysis of candidatus kinetoplastibacterium, the betaproteobacterial endosymbionts of strigomonas and angomonas.</title>
        <authorList>
            <person name="Alves J.M."/>
            <person name="Serrano M.G."/>
            <person name="Maia da Silva F."/>
            <person name="Voegtly L.J."/>
            <person name="Matveyev A.V."/>
            <person name="Teixeira M.M."/>
            <person name="Camargo E.P."/>
            <person name="Buck G.A."/>
        </authorList>
    </citation>
    <scope>NUCLEOTIDE SEQUENCE [LARGE SCALE GENOMIC DNA]</scope>
    <source>
        <strain evidence="14 15">TCC036E</strain>
    </source>
</reference>
<dbReference type="Pfam" id="PF00664">
    <property type="entry name" value="ABC_membrane"/>
    <property type="match status" value="1"/>
</dbReference>
<evidence type="ECO:0000256" key="3">
    <source>
        <dbReference type="ARBA" id="ARBA00022475"/>
    </source>
</evidence>
<keyword evidence="3" id="KW-1003">Cell membrane</keyword>
<feature type="transmembrane region" description="Helical" evidence="11">
    <location>
        <begin position="172"/>
        <end position="189"/>
    </location>
</feature>
<dbReference type="AlphaFoldDB" id="M1L421"/>
<dbReference type="GO" id="GO:0005886">
    <property type="term" value="C:plasma membrane"/>
    <property type="evidence" value="ECO:0007669"/>
    <property type="project" value="UniProtKB-SubCell"/>
</dbReference>
<dbReference type="Gene3D" id="3.40.50.300">
    <property type="entry name" value="P-loop containing nucleotide triphosphate hydrolases"/>
    <property type="match status" value="1"/>
</dbReference>
<dbReference type="GO" id="GO:0034040">
    <property type="term" value="F:ATPase-coupled lipid transmembrane transporter activity"/>
    <property type="evidence" value="ECO:0007669"/>
    <property type="project" value="InterPro"/>
</dbReference>
<dbReference type="GO" id="GO:0005524">
    <property type="term" value="F:ATP binding"/>
    <property type="evidence" value="ECO:0007669"/>
    <property type="project" value="UniProtKB-KW"/>
</dbReference>
<dbReference type="InterPro" id="IPR017871">
    <property type="entry name" value="ABC_transporter-like_CS"/>
</dbReference>
<evidence type="ECO:0000256" key="5">
    <source>
        <dbReference type="ARBA" id="ARBA00022741"/>
    </source>
</evidence>
<dbReference type="PROSITE" id="PS00211">
    <property type="entry name" value="ABC_TRANSPORTER_1"/>
    <property type="match status" value="1"/>
</dbReference>
<dbReference type="STRING" id="1208918.CDEE_0434"/>
<keyword evidence="7" id="KW-1278">Translocase</keyword>
<dbReference type="CDD" id="cd18552">
    <property type="entry name" value="ABC_6TM_MsbA_like"/>
    <property type="match status" value="1"/>
</dbReference>
<dbReference type="PROSITE" id="PS50893">
    <property type="entry name" value="ABC_TRANSPORTER_2"/>
    <property type="match status" value="1"/>
</dbReference>
<dbReference type="PANTHER" id="PTHR43394:SF1">
    <property type="entry name" value="ATP-BINDING CASSETTE SUB-FAMILY B MEMBER 10, MITOCHONDRIAL"/>
    <property type="match status" value="1"/>
</dbReference>
<dbReference type="Pfam" id="PF00005">
    <property type="entry name" value="ABC_tran"/>
    <property type="match status" value="1"/>
</dbReference>
<dbReference type="InterPro" id="IPR003439">
    <property type="entry name" value="ABC_transporter-like_ATP-bd"/>
</dbReference>
<evidence type="ECO:0000256" key="1">
    <source>
        <dbReference type="ARBA" id="ARBA00004651"/>
    </source>
</evidence>
<feature type="domain" description="ABC transporter" evidence="12">
    <location>
        <begin position="346"/>
        <end position="581"/>
    </location>
</feature>
<dbReference type="HOGENOM" id="CLU_000604_84_3_4"/>
<dbReference type="InterPro" id="IPR003593">
    <property type="entry name" value="AAA+_ATPase"/>
</dbReference>
<gene>
    <name evidence="14" type="ORF">CDEE_0434</name>
</gene>
<proteinExistence type="predicted"/>
<dbReference type="PROSITE" id="PS50929">
    <property type="entry name" value="ABC_TM1F"/>
    <property type="match status" value="1"/>
</dbReference>
<keyword evidence="4 11" id="KW-0812">Transmembrane</keyword>
<dbReference type="GO" id="GO:0016887">
    <property type="term" value="F:ATP hydrolysis activity"/>
    <property type="evidence" value="ECO:0007669"/>
    <property type="project" value="InterPro"/>
</dbReference>
<dbReference type="EC" id="3.6.3.-" evidence="14"/>
<evidence type="ECO:0000313" key="14">
    <source>
        <dbReference type="EMBL" id="AGF47488.1"/>
    </source>
</evidence>
<dbReference type="GO" id="GO:0015421">
    <property type="term" value="F:ABC-type oligopeptide transporter activity"/>
    <property type="evidence" value="ECO:0007669"/>
    <property type="project" value="TreeGrafter"/>
</dbReference>
<dbReference type="InterPro" id="IPR027417">
    <property type="entry name" value="P-loop_NTPase"/>
</dbReference>
<keyword evidence="15" id="KW-1185">Reference proteome</keyword>
<evidence type="ECO:0000256" key="9">
    <source>
        <dbReference type="ARBA" id="ARBA00023055"/>
    </source>
</evidence>
<evidence type="ECO:0000256" key="7">
    <source>
        <dbReference type="ARBA" id="ARBA00022967"/>
    </source>
</evidence>
<keyword evidence="10 11" id="KW-0472">Membrane</keyword>
<feature type="domain" description="ABC transmembrane type-1" evidence="13">
    <location>
        <begin position="33"/>
        <end position="313"/>
    </location>
</feature>
<feature type="transmembrane region" description="Helical" evidence="11">
    <location>
        <begin position="149"/>
        <end position="166"/>
    </location>
</feature>
<accession>M1L421</accession>
<dbReference type="KEGG" id="kct:CDEE_0434"/>
<keyword evidence="14" id="KW-0378">Hydrolase</keyword>
<keyword evidence="8 11" id="KW-1133">Transmembrane helix</keyword>
<dbReference type="SUPFAM" id="SSF52540">
    <property type="entry name" value="P-loop containing nucleoside triphosphate hydrolases"/>
    <property type="match status" value="1"/>
</dbReference>
<name>M1L421_9PROT</name>
<dbReference type="InterPro" id="IPR039421">
    <property type="entry name" value="Type_1_exporter"/>
</dbReference>
<dbReference type="InterPro" id="IPR036640">
    <property type="entry name" value="ABC1_TM_sf"/>
</dbReference>
<feature type="transmembrane region" description="Helical" evidence="11">
    <location>
        <begin position="27"/>
        <end position="52"/>
    </location>
</feature>
<keyword evidence="2" id="KW-0813">Transport</keyword>
<sequence>MFVHKKNKNYFHDKKLLLRIFGSVKTYWLIMCFAIALMICGAATQPALALIMKPLLDNNFSSNYNYKLSIPLILVMLAIIRSICNFLSDYLFALISNNILFNIRTDMYRKLLGSPDLYYLNIDTGKLLNKFTIDANNITNSFADVITTLIRESIIAIALLGVLFYISWLLTLIVIIILPFMFVITRFFIKKIRAISKDILNMNSELTRLVSSSIKGQRVIKLFNGYDIEKERFDFVNKSLKHFSMKAALADSALSPLVHFCIVLTLSIIIAVFLSKPSNMMLTIGDFGVFIAALAQIPDPIRKLTNAFGKLQKVLVSADSVFSLIDAEEEDDSDSIIMNYSAKGNIDFLNVKFKFSENDNPIIDNISFHIKAGEAVALVGRSGSGKTTLINMLSRFIIPDSGKILLDGFDINKMTLKALRANISFVGQDLILFNDTIISNICYGLYNISIKGVEEALKAVNLLDFVNSLPNGLYTKVGEDAVLLSSGQRQRLLIARALVKNSPIIVLDEATSSLDNESERYVQDSLEKLIYGRTTLIVAHRLSTVRKVNRIFVVDSGKIVESGSHNDLLSKKGLYSSFYNIQFGE</sequence>